<name>A0AAV9AM38_ACOGR</name>
<comment type="caution">
    <text evidence="1">The sequence shown here is derived from an EMBL/GenBank/DDBJ whole genome shotgun (WGS) entry which is preliminary data.</text>
</comment>
<dbReference type="AlphaFoldDB" id="A0AAV9AM38"/>
<reference evidence="1" key="2">
    <citation type="submission" date="2023-06" db="EMBL/GenBank/DDBJ databases">
        <authorList>
            <person name="Ma L."/>
            <person name="Liu K.-W."/>
            <person name="Li Z."/>
            <person name="Hsiao Y.-Y."/>
            <person name="Qi Y."/>
            <person name="Fu T."/>
            <person name="Tang G."/>
            <person name="Zhang D."/>
            <person name="Sun W.-H."/>
            <person name="Liu D.-K."/>
            <person name="Li Y."/>
            <person name="Chen G.-Z."/>
            <person name="Liu X.-D."/>
            <person name="Liao X.-Y."/>
            <person name="Jiang Y.-T."/>
            <person name="Yu X."/>
            <person name="Hao Y."/>
            <person name="Huang J."/>
            <person name="Zhao X.-W."/>
            <person name="Ke S."/>
            <person name="Chen Y.-Y."/>
            <person name="Wu W.-L."/>
            <person name="Hsu J.-L."/>
            <person name="Lin Y.-F."/>
            <person name="Huang M.-D."/>
            <person name="Li C.-Y."/>
            <person name="Huang L."/>
            <person name="Wang Z.-W."/>
            <person name="Zhao X."/>
            <person name="Zhong W.-Y."/>
            <person name="Peng D.-H."/>
            <person name="Ahmad S."/>
            <person name="Lan S."/>
            <person name="Zhang J.-S."/>
            <person name="Tsai W.-C."/>
            <person name="Van De Peer Y."/>
            <person name="Liu Z.-J."/>
        </authorList>
    </citation>
    <scope>NUCLEOTIDE SEQUENCE</scope>
    <source>
        <strain evidence="1">SCP</strain>
        <tissue evidence="1">Leaves</tissue>
    </source>
</reference>
<dbReference type="InterPro" id="IPR036397">
    <property type="entry name" value="RNaseH_sf"/>
</dbReference>
<reference evidence="1" key="1">
    <citation type="journal article" date="2023" name="Nat. Commun.">
        <title>Diploid and tetraploid genomes of Acorus and the evolution of monocots.</title>
        <authorList>
            <person name="Ma L."/>
            <person name="Liu K.W."/>
            <person name="Li Z."/>
            <person name="Hsiao Y.Y."/>
            <person name="Qi Y."/>
            <person name="Fu T."/>
            <person name="Tang G.D."/>
            <person name="Zhang D."/>
            <person name="Sun W.H."/>
            <person name="Liu D.K."/>
            <person name="Li Y."/>
            <person name="Chen G.Z."/>
            <person name="Liu X.D."/>
            <person name="Liao X.Y."/>
            <person name="Jiang Y.T."/>
            <person name="Yu X."/>
            <person name="Hao Y."/>
            <person name="Huang J."/>
            <person name="Zhao X.W."/>
            <person name="Ke S."/>
            <person name="Chen Y.Y."/>
            <person name="Wu W.L."/>
            <person name="Hsu J.L."/>
            <person name="Lin Y.F."/>
            <person name="Huang M.D."/>
            <person name="Li C.Y."/>
            <person name="Huang L."/>
            <person name="Wang Z.W."/>
            <person name="Zhao X."/>
            <person name="Zhong W.Y."/>
            <person name="Peng D.H."/>
            <person name="Ahmad S."/>
            <person name="Lan S."/>
            <person name="Zhang J.S."/>
            <person name="Tsai W.C."/>
            <person name="Van de Peer Y."/>
            <person name="Liu Z.J."/>
        </authorList>
    </citation>
    <scope>NUCLEOTIDE SEQUENCE</scope>
    <source>
        <strain evidence="1">SCP</strain>
    </source>
</reference>
<dbReference type="Proteomes" id="UP001179952">
    <property type="component" value="Unassembled WGS sequence"/>
</dbReference>
<evidence type="ECO:0008006" key="3">
    <source>
        <dbReference type="Google" id="ProtNLM"/>
    </source>
</evidence>
<proteinExistence type="predicted"/>
<keyword evidence="2" id="KW-1185">Reference proteome</keyword>
<protein>
    <recommendedName>
        <fullName evidence="3">Reverse transcriptase/retrotransposon-derived protein RNase H-like domain-containing protein</fullName>
    </recommendedName>
</protein>
<dbReference type="GO" id="GO:0003676">
    <property type="term" value="F:nucleic acid binding"/>
    <property type="evidence" value="ECO:0007669"/>
    <property type="project" value="InterPro"/>
</dbReference>
<dbReference type="EMBL" id="JAUJYN010000008">
    <property type="protein sequence ID" value="KAK1265298.1"/>
    <property type="molecule type" value="Genomic_DNA"/>
</dbReference>
<accession>A0AAV9AM38</accession>
<gene>
    <name evidence="1" type="ORF">QJS04_geneDACA014995</name>
</gene>
<evidence type="ECO:0000313" key="1">
    <source>
        <dbReference type="EMBL" id="KAK1265298.1"/>
    </source>
</evidence>
<sequence>MVDFLKQVRAIDNRARSFPAIPRVVDPTRRRRVQQQGDRAGLVVHTPDGTQLKQSIRLAFTASNNVAEYEALLADLRLPKALHVSSTAHEIFAGLLIAEDTSYVRGYYTKKTKIK</sequence>
<evidence type="ECO:0000313" key="2">
    <source>
        <dbReference type="Proteomes" id="UP001179952"/>
    </source>
</evidence>
<organism evidence="1 2">
    <name type="scientific">Acorus gramineus</name>
    <name type="common">Dwarf sweet flag</name>
    <dbReference type="NCBI Taxonomy" id="55184"/>
    <lineage>
        <taxon>Eukaryota</taxon>
        <taxon>Viridiplantae</taxon>
        <taxon>Streptophyta</taxon>
        <taxon>Embryophyta</taxon>
        <taxon>Tracheophyta</taxon>
        <taxon>Spermatophyta</taxon>
        <taxon>Magnoliopsida</taxon>
        <taxon>Liliopsida</taxon>
        <taxon>Acoraceae</taxon>
        <taxon>Acorus</taxon>
    </lineage>
</organism>
<dbReference type="Gene3D" id="3.30.420.10">
    <property type="entry name" value="Ribonuclease H-like superfamily/Ribonuclease H"/>
    <property type="match status" value="1"/>
</dbReference>